<name>A0A3N7FP04_POPTR</name>
<gene>
    <name evidence="2" type="ORF">POPTR_003G165966</name>
</gene>
<dbReference type="EMBL" id="CM009292">
    <property type="protein sequence ID" value="RQO88461.1"/>
    <property type="molecule type" value="Genomic_DNA"/>
</dbReference>
<sequence length="87" mass="9750">MSTPQTFSHASMSAHRSATIATRSLFLSAAQLTIWYSVKSVIGMLTVVVPCPLHTIVLLLKGFPVVPQLLIWLLYGVLIWKRRSRSR</sequence>
<dbReference type="InParanoid" id="A0A3N7FP04"/>
<keyword evidence="1" id="KW-1133">Transmembrane helix</keyword>
<organism evidence="2 3">
    <name type="scientific">Populus trichocarpa</name>
    <name type="common">Western balsam poplar</name>
    <name type="synonym">Populus balsamifera subsp. trichocarpa</name>
    <dbReference type="NCBI Taxonomy" id="3694"/>
    <lineage>
        <taxon>Eukaryota</taxon>
        <taxon>Viridiplantae</taxon>
        <taxon>Streptophyta</taxon>
        <taxon>Embryophyta</taxon>
        <taxon>Tracheophyta</taxon>
        <taxon>Spermatophyta</taxon>
        <taxon>Magnoliopsida</taxon>
        <taxon>eudicotyledons</taxon>
        <taxon>Gunneridae</taxon>
        <taxon>Pentapetalae</taxon>
        <taxon>rosids</taxon>
        <taxon>fabids</taxon>
        <taxon>Malpighiales</taxon>
        <taxon>Salicaceae</taxon>
        <taxon>Saliceae</taxon>
        <taxon>Populus</taxon>
    </lineage>
</organism>
<protein>
    <submittedName>
        <fullName evidence="2">Uncharacterized protein</fullName>
    </submittedName>
</protein>
<dbReference type="AlphaFoldDB" id="A0A3N7FP04"/>
<keyword evidence="1" id="KW-0812">Transmembrane</keyword>
<evidence type="ECO:0000256" key="1">
    <source>
        <dbReference type="SAM" id="Phobius"/>
    </source>
</evidence>
<evidence type="ECO:0000313" key="2">
    <source>
        <dbReference type="EMBL" id="RQO88461.1"/>
    </source>
</evidence>
<evidence type="ECO:0000313" key="3">
    <source>
        <dbReference type="Proteomes" id="UP000006729"/>
    </source>
</evidence>
<accession>A0A3N7FP04</accession>
<keyword evidence="3" id="KW-1185">Reference proteome</keyword>
<dbReference type="Proteomes" id="UP000006729">
    <property type="component" value="Chromosome 3"/>
</dbReference>
<proteinExistence type="predicted"/>
<feature type="transmembrane region" description="Helical" evidence="1">
    <location>
        <begin position="58"/>
        <end position="80"/>
    </location>
</feature>
<keyword evidence="1" id="KW-0472">Membrane</keyword>
<feature type="transmembrane region" description="Helical" evidence="1">
    <location>
        <begin position="20"/>
        <end position="38"/>
    </location>
</feature>
<reference evidence="2 3" key="1">
    <citation type="journal article" date="2006" name="Science">
        <title>The genome of black cottonwood, Populus trichocarpa (Torr. &amp; Gray).</title>
        <authorList>
            <person name="Tuskan G.A."/>
            <person name="Difazio S."/>
            <person name="Jansson S."/>
            <person name="Bohlmann J."/>
            <person name="Grigoriev I."/>
            <person name="Hellsten U."/>
            <person name="Putnam N."/>
            <person name="Ralph S."/>
            <person name="Rombauts S."/>
            <person name="Salamov A."/>
            <person name="Schein J."/>
            <person name="Sterck L."/>
            <person name="Aerts A."/>
            <person name="Bhalerao R.R."/>
            <person name="Bhalerao R.P."/>
            <person name="Blaudez D."/>
            <person name="Boerjan W."/>
            <person name="Brun A."/>
            <person name="Brunner A."/>
            <person name="Busov V."/>
            <person name="Campbell M."/>
            <person name="Carlson J."/>
            <person name="Chalot M."/>
            <person name="Chapman J."/>
            <person name="Chen G.L."/>
            <person name="Cooper D."/>
            <person name="Coutinho P.M."/>
            <person name="Couturier J."/>
            <person name="Covert S."/>
            <person name="Cronk Q."/>
            <person name="Cunningham R."/>
            <person name="Davis J."/>
            <person name="Degroeve S."/>
            <person name="Dejardin A."/>
            <person name="Depamphilis C."/>
            <person name="Detter J."/>
            <person name="Dirks B."/>
            <person name="Dubchak I."/>
            <person name="Duplessis S."/>
            <person name="Ehlting J."/>
            <person name="Ellis B."/>
            <person name="Gendler K."/>
            <person name="Goodstein D."/>
            <person name="Gribskov M."/>
            <person name="Grimwood J."/>
            <person name="Groover A."/>
            <person name="Gunter L."/>
            <person name="Hamberger B."/>
            <person name="Heinze B."/>
            <person name="Helariutta Y."/>
            <person name="Henrissat B."/>
            <person name="Holligan D."/>
            <person name="Holt R."/>
            <person name="Huang W."/>
            <person name="Islam-Faridi N."/>
            <person name="Jones S."/>
            <person name="Jones-Rhoades M."/>
            <person name="Jorgensen R."/>
            <person name="Joshi C."/>
            <person name="Kangasjarvi J."/>
            <person name="Karlsson J."/>
            <person name="Kelleher C."/>
            <person name="Kirkpatrick R."/>
            <person name="Kirst M."/>
            <person name="Kohler A."/>
            <person name="Kalluri U."/>
            <person name="Larimer F."/>
            <person name="Leebens-Mack J."/>
            <person name="Leple J.C."/>
            <person name="Locascio P."/>
            <person name="Lou Y."/>
            <person name="Lucas S."/>
            <person name="Martin F."/>
            <person name="Montanini B."/>
            <person name="Napoli C."/>
            <person name="Nelson D.R."/>
            <person name="Nelson C."/>
            <person name="Nieminen K."/>
            <person name="Nilsson O."/>
            <person name="Pereda V."/>
            <person name="Peter G."/>
            <person name="Philippe R."/>
            <person name="Pilate G."/>
            <person name="Poliakov A."/>
            <person name="Razumovskaya J."/>
            <person name="Richardson P."/>
            <person name="Rinaldi C."/>
            <person name="Ritland K."/>
            <person name="Rouze P."/>
            <person name="Ryaboy D."/>
            <person name="Schmutz J."/>
            <person name="Schrader J."/>
            <person name="Segerman B."/>
            <person name="Shin H."/>
            <person name="Siddiqui A."/>
            <person name="Sterky F."/>
            <person name="Terry A."/>
            <person name="Tsai C.J."/>
            <person name="Uberbacher E."/>
            <person name="Unneberg P."/>
            <person name="Vahala J."/>
            <person name="Wall K."/>
            <person name="Wessler S."/>
            <person name="Yang G."/>
            <person name="Yin T."/>
            <person name="Douglas C."/>
            <person name="Marra M."/>
            <person name="Sandberg G."/>
            <person name="Van de Peer Y."/>
            <person name="Rokhsar D."/>
        </authorList>
    </citation>
    <scope>NUCLEOTIDE SEQUENCE [LARGE SCALE GENOMIC DNA]</scope>
    <source>
        <strain evidence="3">cv. Nisqually</strain>
    </source>
</reference>